<accession>A0A839Z5Y7</accession>
<proteinExistence type="predicted"/>
<comment type="caution">
    <text evidence="1">The sequence shown here is derived from an EMBL/GenBank/DDBJ whole genome shotgun (WGS) entry which is preliminary data.</text>
</comment>
<dbReference type="AlphaFoldDB" id="A0A839Z5Y7"/>
<name>A0A839Z5Y7_9HYPH</name>
<dbReference type="RefSeq" id="WP_246339746.1">
    <property type="nucleotide sequence ID" value="NZ_JACICD010000001.1"/>
</dbReference>
<dbReference type="EMBL" id="JACICD010000001">
    <property type="protein sequence ID" value="MBB3769726.1"/>
    <property type="molecule type" value="Genomic_DNA"/>
</dbReference>
<gene>
    <name evidence="1" type="ORF">FHS55_000312</name>
</gene>
<evidence type="ECO:0000313" key="1">
    <source>
        <dbReference type="EMBL" id="MBB3769726.1"/>
    </source>
</evidence>
<organism evidence="1 2">
    <name type="scientific">Ancylobacter tetraedralis</name>
    <dbReference type="NCBI Taxonomy" id="217068"/>
    <lineage>
        <taxon>Bacteria</taxon>
        <taxon>Pseudomonadati</taxon>
        <taxon>Pseudomonadota</taxon>
        <taxon>Alphaproteobacteria</taxon>
        <taxon>Hyphomicrobiales</taxon>
        <taxon>Xanthobacteraceae</taxon>
        <taxon>Ancylobacter</taxon>
    </lineage>
</organism>
<evidence type="ECO:0000313" key="2">
    <source>
        <dbReference type="Proteomes" id="UP000533469"/>
    </source>
</evidence>
<sequence length="145" mass="16221">MHEIHRLEILERLKIGQEIPALKVPYGAAITSGVLQMEIVDEYIRRENSYKSFVAPDKVGDCLRIIMDNPWDKISAEIGQPAAELKSNLKRFVDLRNRIAHEADVNPAYAGIALWPIYSEDVSNSISFIRNIGLGISKAVNSNST</sequence>
<evidence type="ECO:0008006" key="3">
    <source>
        <dbReference type="Google" id="ProtNLM"/>
    </source>
</evidence>
<keyword evidence="2" id="KW-1185">Reference proteome</keyword>
<protein>
    <recommendedName>
        <fullName evidence="3">RiboL-PSP-HEPN domain-containing protein</fullName>
    </recommendedName>
</protein>
<dbReference type="Proteomes" id="UP000533469">
    <property type="component" value="Unassembled WGS sequence"/>
</dbReference>
<reference evidence="1 2" key="1">
    <citation type="submission" date="2020-08" db="EMBL/GenBank/DDBJ databases">
        <title>Genomic Encyclopedia of Type Strains, Phase IV (KMG-IV): sequencing the most valuable type-strain genomes for metagenomic binning, comparative biology and taxonomic classification.</title>
        <authorList>
            <person name="Goeker M."/>
        </authorList>
    </citation>
    <scope>NUCLEOTIDE SEQUENCE [LARGE SCALE GENOMIC DNA]</scope>
    <source>
        <strain evidence="1 2">DSM 5895</strain>
    </source>
</reference>